<dbReference type="Proteomes" id="UP001213681">
    <property type="component" value="Unassembled WGS sequence"/>
</dbReference>
<comment type="caution">
    <text evidence="5">The sequence shown here is derived from an EMBL/GenBank/DDBJ whole genome shotgun (WGS) entry which is preliminary data.</text>
</comment>
<dbReference type="PANTHER" id="PTHR11439">
    <property type="entry name" value="GAG-POL-RELATED RETROTRANSPOSON"/>
    <property type="match status" value="1"/>
</dbReference>
<feature type="region of interest" description="Disordered" evidence="3">
    <location>
        <begin position="213"/>
        <end position="234"/>
    </location>
</feature>
<feature type="region of interest" description="Disordered" evidence="3">
    <location>
        <begin position="1169"/>
        <end position="1188"/>
    </location>
</feature>
<feature type="compositionally biased region" description="Low complexity" evidence="3">
    <location>
        <begin position="1051"/>
        <end position="1063"/>
    </location>
</feature>
<keyword evidence="2" id="KW-0694">RNA-binding</keyword>
<keyword evidence="1" id="KW-0378">Hydrolase</keyword>
<dbReference type="PROSITE" id="PS50994">
    <property type="entry name" value="INTEGRASE"/>
    <property type="match status" value="1"/>
</dbReference>
<feature type="region of interest" description="Disordered" evidence="3">
    <location>
        <begin position="532"/>
        <end position="594"/>
    </location>
</feature>
<dbReference type="SUPFAM" id="SSF56672">
    <property type="entry name" value="DNA/RNA polymerases"/>
    <property type="match status" value="1"/>
</dbReference>
<feature type="compositionally biased region" description="Low complexity" evidence="3">
    <location>
        <begin position="1"/>
        <end position="19"/>
    </location>
</feature>
<keyword evidence="6" id="KW-1185">Reference proteome</keyword>
<evidence type="ECO:0000313" key="5">
    <source>
        <dbReference type="EMBL" id="KAJ5449477.1"/>
    </source>
</evidence>
<feature type="region of interest" description="Disordered" evidence="3">
    <location>
        <begin position="1"/>
        <end position="37"/>
    </location>
</feature>
<dbReference type="GO" id="GO:0015074">
    <property type="term" value="P:DNA integration"/>
    <property type="evidence" value="ECO:0007669"/>
    <property type="project" value="InterPro"/>
</dbReference>
<dbReference type="EMBL" id="JAPVEA010000006">
    <property type="protein sequence ID" value="KAJ5449477.1"/>
    <property type="molecule type" value="Genomic_DNA"/>
</dbReference>
<keyword evidence="1" id="KW-0064">Aspartyl protease</keyword>
<feature type="compositionally biased region" description="Basic and acidic residues" evidence="3">
    <location>
        <begin position="532"/>
        <end position="547"/>
    </location>
</feature>
<dbReference type="GO" id="GO:0004190">
    <property type="term" value="F:aspartic-type endopeptidase activity"/>
    <property type="evidence" value="ECO:0007669"/>
    <property type="project" value="UniProtKB-KW"/>
</dbReference>
<dbReference type="Gene3D" id="3.30.420.10">
    <property type="entry name" value="Ribonuclease H-like superfamily/Ribonuclease H"/>
    <property type="match status" value="1"/>
</dbReference>
<feature type="compositionally biased region" description="Low complexity" evidence="3">
    <location>
        <begin position="216"/>
        <end position="234"/>
    </location>
</feature>
<evidence type="ECO:0000313" key="6">
    <source>
        <dbReference type="Proteomes" id="UP001213681"/>
    </source>
</evidence>
<dbReference type="RefSeq" id="XP_056765012.1">
    <property type="nucleotide sequence ID" value="XM_056909308.1"/>
</dbReference>
<dbReference type="InterPro" id="IPR036397">
    <property type="entry name" value="RNaseH_sf"/>
</dbReference>
<dbReference type="InterPro" id="IPR013103">
    <property type="entry name" value="RVT_2"/>
</dbReference>
<dbReference type="Pfam" id="PF25597">
    <property type="entry name" value="SH3_retrovirus"/>
    <property type="match status" value="1"/>
</dbReference>
<dbReference type="GeneID" id="81599551"/>
<dbReference type="PANTHER" id="PTHR11439:SF463">
    <property type="entry name" value="REVERSE TRANSCRIPTASE TY1_COPIA-TYPE DOMAIN-CONTAINING PROTEIN"/>
    <property type="match status" value="1"/>
</dbReference>
<dbReference type="CDD" id="cd09272">
    <property type="entry name" value="RNase_HI_RT_Ty1"/>
    <property type="match status" value="1"/>
</dbReference>
<dbReference type="InterPro" id="IPR054722">
    <property type="entry name" value="PolX-like_BBD"/>
</dbReference>
<dbReference type="InterPro" id="IPR012337">
    <property type="entry name" value="RNaseH-like_sf"/>
</dbReference>
<dbReference type="InterPro" id="IPR057670">
    <property type="entry name" value="SH3_retrovirus"/>
</dbReference>
<reference evidence="5" key="2">
    <citation type="journal article" date="2023" name="IMA Fungus">
        <title>Comparative genomic study of the Penicillium genus elucidates a diverse pangenome and 15 lateral gene transfer events.</title>
        <authorList>
            <person name="Petersen C."/>
            <person name="Sorensen T."/>
            <person name="Nielsen M.R."/>
            <person name="Sondergaard T.E."/>
            <person name="Sorensen J.L."/>
            <person name="Fitzpatrick D.A."/>
            <person name="Frisvad J.C."/>
            <person name="Nielsen K.L."/>
        </authorList>
    </citation>
    <scope>NUCLEOTIDE SEQUENCE</scope>
    <source>
        <strain evidence="5">IBT 16125</strain>
    </source>
</reference>
<name>A0AAD6C3C0_9EURO</name>
<dbReference type="GO" id="GO:0005634">
    <property type="term" value="C:nucleus"/>
    <property type="evidence" value="ECO:0007669"/>
    <property type="project" value="UniProtKB-ARBA"/>
</dbReference>
<accession>A0AAD6C3C0</accession>
<evidence type="ECO:0000256" key="3">
    <source>
        <dbReference type="SAM" id="MobiDB-lite"/>
    </source>
</evidence>
<feature type="region of interest" description="Disordered" evidence="3">
    <location>
        <begin position="88"/>
        <end position="184"/>
    </location>
</feature>
<proteinExistence type="predicted"/>
<organism evidence="5 6">
    <name type="scientific">Penicillium daleae</name>
    <dbReference type="NCBI Taxonomy" id="63821"/>
    <lineage>
        <taxon>Eukaryota</taxon>
        <taxon>Fungi</taxon>
        <taxon>Dikarya</taxon>
        <taxon>Ascomycota</taxon>
        <taxon>Pezizomycotina</taxon>
        <taxon>Eurotiomycetes</taxon>
        <taxon>Eurotiomycetidae</taxon>
        <taxon>Eurotiales</taxon>
        <taxon>Aspergillaceae</taxon>
        <taxon>Penicillium</taxon>
    </lineage>
</organism>
<evidence type="ECO:0000256" key="2">
    <source>
        <dbReference type="ARBA" id="ARBA00022884"/>
    </source>
</evidence>
<dbReference type="InterPro" id="IPR001584">
    <property type="entry name" value="Integrase_cat-core"/>
</dbReference>
<sequence length="1681" mass="189423">MSPSAASSRTASSRLPSRSQKGSSQPPRSTKRQSRHTWTDEELNLLSHLRYLHRWGFKQIQKSYFPSLSPSALLGAYWRLSTEDRVRRASKVAAPITTPRNTTRDSRSAPNAQSTRPGLEQEPSYLHHPISCPFSQAESSTETSILPSPNSATGDEPVAQSSNTHRYNLRPNRPTTFPQRKPRYLVDRRRFPHFSKSYRYHLNLHGLPDGDYVPLSHTPTPDSSDRSPSVVSSPPSVASSLELFGLETRSLNSSDRGSSVIPSLSDDISSAEFFSSEERPIPILDNASDWFKWNQKVNEFIRISAVADDGTTPPIEEEEARLWTHRQKFYSAMITAKLTHNAAQRINAFEISRVHALLKAVKDNFKPEGTGTYVNLQRRYMSLTREKCGSAQALGAEIRKIHAEKLLLDPDCVTSEIERTFFFVHALGPEYESFRDHIFRQMDLVNERDANGNITKAAPTFDYIENKAIEEEHRKGQLSKQPTEAQALPALAIIRGPGDKKVIPSSDGTTCRIEIDNVPYCSLCRKPYHVDSECFSKNPRPRDQKKDGKSHKSKPGNSHTGARKPLKRRPSPDDEDDDVGGPRDPKKPTFMATKVSGEDVNKAFGKDVEGNFALFDHIPTLMATKTLSIRDAWIVDSGCAQHVCNNASRFVKMDKYHGPPLRSVDTSTTPSGVGAVNVLCNVRGRRKWHVLDNVLYVPSAHANLISVLQLLKRGAKVEFSSQSASIRNKSNGRTYTLPANIMESMHLIYGRISLFPLTIDANLQRLKKQAHGIRDMEPRQPCNPCLQGRMIEKPHNRSGRSRRREYAMELLHIDVAGPFDEGLDGSRYWLTIVDDFTAWIEVIPIPRRQEFVVESLRFFLYHNERPERKCRRIRLDRIPEQVGEDMKFILFSRAIHAEVTGVDQHQQNGVAERAHKTIYDRVAPTLAHARLPPKFWPEIARTAAFLSNRSPSSKINMTPYQAWYGDKPDLSRLRVIGSKGEYLIPPKQRKKLTEPRTRPCILLGYEGNTNYRILLEDGRIVGTPNAEFHEVLTAPSTQTTEDVGARRDGSPEATAAAAGGSETVGLLNQPSVGIRQASVPASGRQLSMAPPERALPKSRNNISHILPRSSNDNSRVLTQSSDEDSQTPASSQSSDDDSQPPVAVQGDRTLSPTRSDDTFGPFADDLQNIIQRNDSPPGGDQQQDDAQPGLVSGEWQRYPELQLDRPVHEVRQEALEHHTELKIRAPQVTLDTFSDSEEELALMSIPDGNVIPTFLTLAAEETEPFEPKTLQQAKNDASWLEWERAMLDEVNSLNQNKTWELVDPPKDRRILSGKWVYKLKRGPHGEVIRHKSRWVVRGFTQEEGIDYDETFASVVKPMSYKALFAIAAALDLEIEQMDVKTAFLYGYIDHEIYVEQPHHMTDGTSRVCKLRKALYGLKQAPRIWYQTLTNFLRNLGFEPISADLGIFVRSNMYIAVYVDDLLIVGPSIAEIKKIKRSLRNRFQMTDLGPCSYYLGMSAQRDRQNRILYLSQEAYIDKVARQFGISNSAPVSTPIETSPLPENNPDYRCPPDQRTTYQRLVGSLMYIRLGTRGDVAYAVSVASRYLANPGPQHMKLARRILRYLNGTKSLRLTYKGHHQMLKGFTDADWGGCRDTRRSTAGYLFNLGSGAISWQSKRQSVVALSTVKLNFLARHKQPKKQSG</sequence>
<evidence type="ECO:0000256" key="1">
    <source>
        <dbReference type="ARBA" id="ARBA00022750"/>
    </source>
</evidence>
<dbReference type="Pfam" id="PF07727">
    <property type="entry name" value="RVT_2"/>
    <property type="match status" value="1"/>
</dbReference>
<keyword evidence="1" id="KW-0645">Protease</keyword>
<feature type="compositionally biased region" description="Low complexity" evidence="3">
    <location>
        <begin position="1176"/>
        <end position="1188"/>
    </location>
</feature>
<dbReference type="InterPro" id="IPR043502">
    <property type="entry name" value="DNA/RNA_pol_sf"/>
</dbReference>
<gene>
    <name evidence="5" type="ORF">N7458_005926</name>
</gene>
<dbReference type="GO" id="GO:0003723">
    <property type="term" value="F:RNA binding"/>
    <property type="evidence" value="ECO:0007669"/>
    <property type="project" value="UniProtKB-KW"/>
</dbReference>
<feature type="compositionally biased region" description="Polar residues" evidence="3">
    <location>
        <begin position="133"/>
        <end position="166"/>
    </location>
</feature>
<dbReference type="SUPFAM" id="SSF53098">
    <property type="entry name" value="Ribonuclease H-like"/>
    <property type="match status" value="1"/>
</dbReference>
<protein>
    <recommendedName>
        <fullName evidence="4">Integrase catalytic domain-containing protein</fullName>
    </recommendedName>
</protein>
<feature type="region of interest" description="Disordered" evidence="3">
    <location>
        <begin position="1034"/>
        <end position="1162"/>
    </location>
</feature>
<evidence type="ECO:0000259" key="4">
    <source>
        <dbReference type="PROSITE" id="PS50994"/>
    </source>
</evidence>
<reference evidence="5" key="1">
    <citation type="submission" date="2022-12" db="EMBL/GenBank/DDBJ databases">
        <authorList>
            <person name="Petersen C."/>
        </authorList>
    </citation>
    <scope>NUCLEOTIDE SEQUENCE</scope>
    <source>
        <strain evidence="5">IBT 16125</strain>
    </source>
</reference>
<feature type="compositionally biased region" description="Polar residues" evidence="3">
    <location>
        <begin position="1098"/>
        <end position="1120"/>
    </location>
</feature>
<dbReference type="Pfam" id="PF22936">
    <property type="entry name" value="Pol_BBD"/>
    <property type="match status" value="1"/>
</dbReference>
<feature type="domain" description="Integrase catalytic" evidence="4">
    <location>
        <begin position="790"/>
        <end position="967"/>
    </location>
</feature>